<evidence type="ECO:0000313" key="3">
    <source>
        <dbReference type="Proteomes" id="UP001500567"/>
    </source>
</evidence>
<protein>
    <submittedName>
        <fullName evidence="2">Uncharacterized protein</fullName>
    </submittedName>
</protein>
<proteinExistence type="predicted"/>
<reference evidence="3" key="1">
    <citation type="journal article" date="2019" name="Int. J. Syst. Evol. Microbiol.">
        <title>The Global Catalogue of Microorganisms (GCM) 10K type strain sequencing project: providing services to taxonomists for standard genome sequencing and annotation.</title>
        <authorList>
            <consortium name="The Broad Institute Genomics Platform"/>
            <consortium name="The Broad Institute Genome Sequencing Center for Infectious Disease"/>
            <person name="Wu L."/>
            <person name="Ma J."/>
        </authorList>
    </citation>
    <scope>NUCLEOTIDE SEQUENCE [LARGE SCALE GENOMIC DNA]</scope>
    <source>
        <strain evidence="3">JCM 17224</strain>
    </source>
</reference>
<keyword evidence="1" id="KW-1133">Transmembrane helix</keyword>
<feature type="transmembrane region" description="Helical" evidence="1">
    <location>
        <begin position="78"/>
        <end position="101"/>
    </location>
</feature>
<keyword evidence="3" id="KW-1185">Reference proteome</keyword>
<dbReference type="EMBL" id="BAABDJ010000007">
    <property type="protein sequence ID" value="GAA4001716.1"/>
    <property type="molecule type" value="Genomic_DNA"/>
</dbReference>
<name>A0ABP7RSX8_9BACT</name>
<feature type="transmembrane region" description="Helical" evidence="1">
    <location>
        <begin position="113"/>
        <end position="134"/>
    </location>
</feature>
<dbReference type="RefSeq" id="WP_345071570.1">
    <property type="nucleotide sequence ID" value="NZ_BAABDJ010000007.1"/>
</dbReference>
<accession>A0ABP7RSX8</accession>
<keyword evidence="1" id="KW-0472">Membrane</keyword>
<gene>
    <name evidence="2" type="ORF">GCM10022408_11260</name>
</gene>
<comment type="caution">
    <text evidence="2">The sequence shown here is derived from an EMBL/GenBank/DDBJ whole genome shotgun (WGS) entry which is preliminary data.</text>
</comment>
<organism evidence="2 3">
    <name type="scientific">Hymenobacter fastidiosus</name>
    <dbReference type="NCBI Taxonomy" id="486264"/>
    <lineage>
        <taxon>Bacteria</taxon>
        <taxon>Pseudomonadati</taxon>
        <taxon>Bacteroidota</taxon>
        <taxon>Cytophagia</taxon>
        <taxon>Cytophagales</taxon>
        <taxon>Hymenobacteraceae</taxon>
        <taxon>Hymenobacter</taxon>
    </lineage>
</organism>
<sequence length="146" mass="15760">MTRLHLSERNLQQAAEFAPLLPAPQAAHLHSCRLCQGRVATYQQLFTAAARLPKPAFDFDLAATVLAQLPRAKPSFPWALSAVAVLVLGVVTAFLTLFGGVLMQIFQGLSTELGTGLGAVAGFIMAGQCLELLARHRQQMRHLSLL</sequence>
<evidence type="ECO:0000313" key="2">
    <source>
        <dbReference type="EMBL" id="GAA4001716.1"/>
    </source>
</evidence>
<keyword evidence="1" id="KW-0812">Transmembrane</keyword>
<evidence type="ECO:0000256" key="1">
    <source>
        <dbReference type="SAM" id="Phobius"/>
    </source>
</evidence>
<dbReference type="Proteomes" id="UP001500567">
    <property type="component" value="Unassembled WGS sequence"/>
</dbReference>